<dbReference type="AlphaFoldDB" id="A0A1I2JVN4"/>
<evidence type="ECO:0000313" key="11">
    <source>
        <dbReference type="Proteomes" id="UP000199771"/>
    </source>
</evidence>
<dbReference type="EC" id="5.2.1.8" evidence="7"/>
<dbReference type="PANTHER" id="PTHR43811:SF57">
    <property type="entry name" value="FKBP-TYPE PEPTIDYL-PROLYL CIS-TRANS ISOMERASE FKPA-RELATED"/>
    <property type="match status" value="1"/>
</dbReference>
<keyword evidence="5 6" id="KW-0413">Isomerase</keyword>
<evidence type="ECO:0000256" key="4">
    <source>
        <dbReference type="ARBA" id="ARBA00023110"/>
    </source>
</evidence>
<dbReference type="Proteomes" id="UP000199771">
    <property type="component" value="Unassembled WGS sequence"/>
</dbReference>
<dbReference type="PROSITE" id="PS51257">
    <property type="entry name" value="PROKAR_LIPOPROTEIN"/>
    <property type="match status" value="1"/>
</dbReference>
<dbReference type="InterPro" id="IPR001179">
    <property type="entry name" value="PPIase_FKBP_dom"/>
</dbReference>
<sequence>MNTRIRFAATGIVLALVAGCAKKEENASATALDTDAQKFGYAIGVDLGRSLQPVKQDVDIAALKAGLDDVFAGATPKLDDAAREEIKNTVARRMQERQQQERAAQAEKAKAEGEAFLAENAKKPGVKTTASGLQYEVLTEGKGEHPTAEDRVTVHYRGTLINGEEFDSSYARGQPVTFPLANVIPGWTEGVQLMTPGSKYKFYIPSNLAYGERGAGVKIGPNETLIFEVELLSVEKPDKK</sequence>
<dbReference type="GO" id="GO:0006457">
    <property type="term" value="P:protein folding"/>
    <property type="evidence" value="ECO:0007669"/>
    <property type="project" value="InterPro"/>
</dbReference>
<feature type="domain" description="PPIase FKBP-type" evidence="9">
    <location>
        <begin position="149"/>
        <end position="235"/>
    </location>
</feature>
<reference evidence="10 11" key="1">
    <citation type="submission" date="2016-10" db="EMBL/GenBank/DDBJ databases">
        <authorList>
            <person name="de Groot N.N."/>
        </authorList>
    </citation>
    <scope>NUCLEOTIDE SEQUENCE [LARGE SCALE GENOMIC DNA]</scope>
    <source>
        <strain evidence="10 11">DSM 23609</strain>
    </source>
</reference>
<dbReference type="RefSeq" id="WP_091534358.1">
    <property type="nucleotide sequence ID" value="NZ_FOOC01000009.1"/>
</dbReference>
<dbReference type="Gene3D" id="3.10.50.40">
    <property type="match status" value="1"/>
</dbReference>
<evidence type="ECO:0000256" key="5">
    <source>
        <dbReference type="ARBA" id="ARBA00023235"/>
    </source>
</evidence>
<dbReference type="SUPFAM" id="SSF54534">
    <property type="entry name" value="FKBP-like"/>
    <property type="match status" value="1"/>
</dbReference>
<proteinExistence type="inferred from homology"/>
<dbReference type="Gene3D" id="1.10.287.460">
    <property type="entry name" value="Peptidyl-prolyl cis-trans isomerase, FKBP-type, N-terminal domain"/>
    <property type="match status" value="1"/>
</dbReference>
<evidence type="ECO:0000256" key="2">
    <source>
        <dbReference type="ARBA" id="ARBA00006577"/>
    </source>
</evidence>
<gene>
    <name evidence="10" type="ORF">SAMN04488120_10957</name>
</gene>
<accession>A0A1I2JVN4</accession>
<evidence type="ECO:0000256" key="8">
    <source>
        <dbReference type="SAM" id="Coils"/>
    </source>
</evidence>
<comment type="catalytic activity">
    <reaction evidence="1 6 7">
        <text>[protein]-peptidylproline (omega=180) = [protein]-peptidylproline (omega=0)</text>
        <dbReference type="Rhea" id="RHEA:16237"/>
        <dbReference type="Rhea" id="RHEA-COMP:10747"/>
        <dbReference type="Rhea" id="RHEA-COMP:10748"/>
        <dbReference type="ChEBI" id="CHEBI:83833"/>
        <dbReference type="ChEBI" id="CHEBI:83834"/>
        <dbReference type="EC" id="5.2.1.8"/>
    </reaction>
</comment>
<evidence type="ECO:0000256" key="1">
    <source>
        <dbReference type="ARBA" id="ARBA00000971"/>
    </source>
</evidence>
<keyword evidence="3" id="KW-0732">Signal</keyword>
<dbReference type="FunFam" id="3.10.50.40:FF:000045">
    <property type="entry name" value="Peptidyl-prolyl cis-trans isomerase"/>
    <property type="match status" value="1"/>
</dbReference>
<dbReference type="OrthoDB" id="9814548at2"/>
<evidence type="ECO:0000313" key="10">
    <source>
        <dbReference type="EMBL" id="SFF56896.1"/>
    </source>
</evidence>
<keyword evidence="8" id="KW-0175">Coiled coil</keyword>
<name>A0A1I2JVN4_9GAMM</name>
<evidence type="ECO:0000256" key="7">
    <source>
        <dbReference type="RuleBase" id="RU003915"/>
    </source>
</evidence>
<evidence type="ECO:0000256" key="6">
    <source>
        <dbReference type="PROSITE-ProRule" id="PRU00277"/>
    </source>
</evidence>
<dbReference type="Pfam" id="PF01346">
    <property type="entry name" value="FKBP_N"/>
    <property type="match status" value="1"/>
</dbReference>
<organism evidence="10 11">
    <name type="scientific">Fontimonas thermophila</name>
    <dbReference type="NCBI Taxonomy" id="1076937"/>
    <lineage>
        <taxon>Bacteria</taxon>
        <taxon>Pseudomonadati</taxon>
        <taxon>Pseudomonadota</taxon>
        <taxon>Gammaproteobacteria</taxon>
        <taxon>Nevskiales</taxon>
        <taxon>Nevskiaceae</taxon>
        <taxon>Fontimonas</taxon>
    </lineage>
</organism>
<dbReference type="Pfam" id="PF00254">
    <property type="entry name" value="FKBP_C"/>
    <property type="match status" value="1"/>
</dbReference>
<dbReference type="EMBL" id="FOOC01000009">
    <property type="protein sequence ID" value="SFF56896.1"/>
    <property type="molecule type" value="Genomic_DNA"/>
</dbReference>
<dbReference type="PANTHER" id="PTHR43811">
    <property type="entry name" value="FKBP-TYPE PEPTIDYL-PROLYL CIS-TRANS ISOMERASE FKPA"/>
    <property type="match status" value="1"/>
</dbReference>
<dbReference type="InterPro" id="IPR036944">
    <property type="entry name" value="PPIase_FKBP_N_sf"/>
</dbReference>
<feature type="coiled-coil region" evidence="8">
    <location>
        <begin position="83"/>
        <end position="114"/>
    </location>
</feature>
<keyword evidence="4 6" id="KW-0697">Rotamase</keyword>
<dbReference type="InterPro" id="IPR000774">
    <property type="entry name" value="PPIase_FKBP_N"/>
</dbReference>
<dbReference type="InterPro" id="IPR046357">
    <property type="entry name" value="PPIase_dom_sf"/>
</dbReference>
<keyword evidence="11" id="KW-1185">Reference proteome</keyword>
<evidence type="ECO:0000259" key="9">
    <source>
        <dbReference type="PROSITE" id="PS50059"/>
    </source>
</evidence>
<evidence type="ECO:0000256" key="3">
    <source>
        <dbReference type="ARBA" id="ARBA00022729"/>
    </source>
</evidence>
<protein>
    <recommendedName>
        <fullName evidence="7">Peptidyl-prolyl cis-trans isomerase</fullName>
        <ecNumber evidence="7">5.2.1.8</ecNumber>
    </recommendedName>
</protein>
<dbReference type="PROSITE" id="PS50059">
    <property type="entry name" value="FKBP_PPIASE"/>
    <property type="match status" value="1"/>
</dbReference>
<dbReference type="GO" id="GO:0003755">
    <property type="term" value="F:peptidyl-prolyl cis-trans isomerase activity"/>
    <property type="evidence" value="ECO:0007669"/>
    <property type="project" value="UniProtKB-UniRule"/>
</dbReference>
<dbReference type="STRING" id="1076937.SAMN04488120_10957"/>
<comment type="similarity">
    <text evidence="2 7">Belongs to the FKBP-type PPIase family.</text>
</comment>